<evidence type="ECO:0000313" key="10">
    <source>
        <dbReference type="EMBL" id="MXR40830.1"/>
    </source>
</evidence>
<keyword evidence="7" id="KW-0413">Isomerase</keyword>
<protein>
    <submittedName>
        <fullName evidence="10">Lycopene cyclase domain-containing protein</fullName>
    </submittedName>
</protein>
<dbReference type="GO" id="GO:0016117">
    <property type="term" value="P:carotenoid biosynthetic process"/>
    <property type="evidence" value="ECO:0007669"/>
    <property type="project" value="UniProtKB-KW"/>
</dbReference>
<feature type="transmembrane region" description="Helical" evidence="9">
    <location>
        <begin position="157"/>
        <end position="176"/>
    </location>
</feature>
<evidence type="ECO:0000256" key="5">
    <source>
        <dbReference type="ARBA" id="ARBA00022989"/>
    </source>
</evidence>
<comment type="pathway">
    <text evidence="2">Carotenoid biosynthesis.</text>
</comment>
<gene>
    <name evidence="10" type="ORF">GRX01_05680</name>
</gene>
<name>A0A6B0SXY9_9EURY</name>
<dbReference type="InterPro" id="IPR017825">
    <property type="entry name" value="Lycopene_cyclase_dom"/>
</dbReference>
<dbReference type="AlphaFoldDB" id="A0A6B0SXY9"/>
<feature type="transmembrane region" description="Helical" evidence="9">
    <location>
        <begin position="188"/>
        <end position="214"/>
    </location>
</feature>
<feature type="transmembrane region" description="Helical" evidence="9">
    <location>
        <begin position="100"/>
        <end position="119"/>
    </location>
</feature>
<evidence type="ECO:0000256" key="7">
    <source>
        <dbReference type="ARBA" id="ARBA00023235"/>
    </source>
</evidence>
<dbReference type="Proteomes" id="UP000437065">
    <property type="component" value="Unassembled WGS sequence"/>
</dbReference>
<evidence type="ECO:0000256" key="9">
    <source>
        <dbReference type="SAM" id="Phobius"/>
    </source>
</evidence>
<accession>A0A6B0SXY9</accession>
<evidence type="ECO:0000256" key="2">
    <source>
        <dbReference type="ARBA" id="ARBA00004829"/>
    </source>
</evidence>
<dbReference type="GO" id="GO:0016020">
    <property type="term" value="C:membrane"/>
    <property type="evidence" value="ECO:0007669"/>
    <property type="project" value="UniProtKB-SubCell"/>
</dbReference>
<evidence type="ECO:0000256" key="1">
    <source>
        <dbReference type="ARBA" id="ARBA00004141"/>
    </source>
</evidence>
<organism evidence="10 11">
    <name type="scientific">Halobaculum saliterrae</name>
    <dbReference type="NCBI Taxonomy" id="2073113"/>
    <lineage>
        <taxon>Archaea</taxon>
        <taxon>Methanobacteriati</taxon>
        <taxon>Methanobacteriota</taxon>
        <taxon>Stenosarchaea group</taxon>
        <taxon>Halobacteria</taxon>
        <taxon>Halobacteriales</taxon>
        <taxon>Haloferacaceae</taxon>
        <taxon>Halobaculum</taxon>
    </lineage>
</organism>
<evidence type="ECO:0000256" key="8">
    <source>
        <dbReference type="SAM" id="MobiDB-lite"/>
    </source>
</evidence>
<feature type="transmembrane region" description="Helical" evidence="9">
    <location>
        <begin position="234"/>
        <end position="253"/>
    </location>
</feature>
<keyword evidence="6 9" id="KW-0472">Membrane</keyword>
<feature type="transmembrane region" description="Helical" evidence="9">
    <location>
        <begin position="131"/>
        <end position="151"/>
    </location>
</feature>
<dbReference type="OrthoDB" id="241129at2157"/>
<dbReference type="GO" id="GO:0045436">
    <property type="term" value="F:lycopene beta cyclase activity"/>
    <property type="evidence" value="ECO:0007669"/>
    <property type="project" value="UniProtKB-ARBA"/>
</dbReference>
<comment type="subcellular location">
    <subcellularLocation>
        <location evidence="1">Membrane</location>
        <topology evidence="1">Multi-pass membrane protein</topology>
    </subcellularLocation>
</comment>
<keyword evidence="11" id="KW-1185">Reference proteome</keyword>
<evidence type="ECO:0000256" key="4">
    <source>
        <dbReference type="ARBA" id="ARBA00022746"/>
    </source>
</evidence>
<feature type="transmembrane region" description="Helical" evidence="9">
    <location>
        <begin position="53"/>
        <end position="71"/>
    </location>
</feature>
<keyword evidence="3 9" id="KW-0812">Transmembrane</keyword>
<proteinExistence type="predicted"/>
<feature type="transmembrane region" description="Helical" evidence="9">
    <location>
        <begin position="6"/>
        <end position="28"/>
    </location>
</feature>
<reference evidence="10 11" key="1">
    <citation type="submission" date="2019-12" db="EMBL/GenBank/DDBJ databases">
        <title>Isolation and characterization of three novel carbon monoxide-oxidizing members of Halobacteria from salione crusts and soils.</title>
        <authorList>
            <person name="Myers M.R."/>
            <person name="King G.M."/>
        </authorList>
    </citation>
    <scope>NUCLEOTIDE SEQUENCE [LARGE SCALE GENOMIC DNA]</scope>
    <source>
        <strain evidence="10 11">WSA2</strain>
    </source>
</reference>
<dbReference type="EMBL" id="WUUS01000003">
    <property type="protein sequence ID" value="MXR40830.1"/>
    <property type="molecule type" value="Genomic_DNA"/>
</dbReference>
<evidence type="ECO:0000256" key="3">
    <source>
        <dbReference type="ARBA" id="ARBA00022692"/>
    </source>
</evidence>
<comment type="caution">
    <text evidence="10">The sequence shown here is derived from an EMBL/GenBank/DDBJ whole genome shotgun (WGS) entry which is preliminary data.</text>
</comment>
<evidence type="ECO:0000313" key="11">
    <source>
        <dbReference type="Proteomes" id="UP000437065"/>
    </source>
</evidence>
<dbReference type="NCBIfam" id="TIGR03462">
    <property type="entry name" value="CarR_dom_SF"/>
    <property type="match status" value="2"/>
</dbReference>
<dbReference type="RefSeq" id="WP_159664345.1">
    <property type="nucleotide sequence ID" value="NZ_WUUS01000003.1"/>
</dbReference>
<sequence length="281" mass="30074">MTTALTYLQFHLAFLVPAVLALIATGFVSRSRIDATRAVGDHAAARTGYGRRYWTGVAVVTLVALVYTVPWDNYLIAVGVWGYGEGATLATLGHAPVGEYLFILVQPWITALWLSHLSIPSTWPAVDRPVATRVAGVGLAAAIGIGGWVMLGTDATLYLGAIAAWAAPVLALQWAVGAPQLWARRRLVALATLVPTLYLCVVDRVAIALDIWILSERFTTGIEIAGLPVEEATFFLVTNLFVVQGLVLFRWVVDRWIDDGPTGAEPVGDGPTGDGPIDTAR</sequence>
<keyword evidence="4" id="KW-0125">Carotenoid biosynthesis</keyword>
<evidence type="ECO:0000256" key="6">
    <source>
        <dbReference type="ARBA" id="ARBA00023136"/>
    </source>
</evidence>
<keyword evidence="5 9" id="KW-1133">Transmembrane helix</keyword>
<dbReference type="GO" id="GO:0016872">
    <property type="term" value="F:intramolecular lyase activity"/>
    <property type="evidence" value="ECO:0007669"/>
    <property type="project" value="InterPro"/>
</dbReference>
<feature type="region of interest" description="Disordered" evidence="8">
    <location>
        <begin position="262"/>
        <end position="281"/>
    </location>
</feature>